<evidence type="ECO:0000313" key="2">
    <source>
        <dbReference type="Proteomes" id="UP000236291"/>
    </source>
</evidence>
<name>A0A2K3NG45_TRIPR</name>
<protein>
    <submittedName>
        <fullName evidence="1">Uncharacterized protein</fullName>
    </submittedName>
</protein>
<accession>A0A2K3NG45</accession>
<comment type="caution">
    <text evidence="1">The sequence shown here is derived from an EMBL/GenBank/DDBJ whole genome shotgun (WGS) entry which is preliminary data.</text>
</comment>
<dbReference type="AlphaFoldDB" id="A0A2K3NG45"/>
<evidence type="ECO:0000313" key="1">
    <source>
        <dbReference type="EMBL" id="PNY02004.1"/>
    </source>
</evidence>
<reference evidence="1 2" key="2">
    <citation type="journal article" date="2017" name="Front. Plant Sci.">
        <title>Gene Classification and Mining of Molecular Markers Useful in Red Clover (Trifolium pratense) Breeding.</title>
        <authorList>
            <person name="Istvanek J."/>
            <person name="Dluhosova J."/>
            <person name="Dluhos P."/>
            <person name="Patkova L."/>
            <person name="Nedelnik J."/>
            <person name="Repkova J."/>
        </authorList>
    </citation>
    <scope>NUCLEOTIDE SEQUENCE [LARGE SCALE GENOMIC DNA]</scope>
    <source>
        <strain evidence="2">cv. Tatra</strain>
        <tissue evidence="1">Young leaves</tissue>
    </source>
</reference>
<organism evidence="1 2">
    <name type="scientific">Trifolium pratense</name>
    <name type="common">Red clover</name>
    <dbReference type="NCBI Taxonomy" id="57577"/>
    <lineage>
        <taxon>Eukaryota</taxon>
        <taxon>Viridiplantae</taxon>
        <taxon>Streptophyta</taxon>
        <taxon>Embryophyta</taxon>
        <taxon>Tracheophyta</taxon>
        <taxon>Spermatophyta</taxon>
        <taxon>Magnoliopsida</taxon>
        <taxon>eudicotyledons</taxon>
        <taxon>Gunneridae</taxon>
        <taxon>Pentapetalae</taxon>
        <taxon>rosids</taxon>
        <taxon>fabids</taxon>
        <taxon>Fabales</taxon>
        <taxon>Fabaceae</taxon>
        <taxon>Papilionoideae</taxon>
        <taxon>50 kb inversion clade</taxon>
        <taxon>NPAAA clade</taxon>
        <taxon>Hologalegina</taxon>
        <taxon>IRL clade</taxon>
        <taxon>Trifolieae</taxon>
        <taxon>Trifolium</taxon>
    </lineage>
</organism>
<sequence>MKCKVAEGKRFHNPATPIRTKVPPALFTQMGVRTHKQAILLPPTSGMERKLRVDTEKDARGDINLYKIPETLILPPNCSVAGGEGGVQVEENVGGMVKCINYVAIGSLCEFVNYNPVLPNWLRLRNEEGSFLKSEWINVWHHKPVKKKKESFYDCNIMNIIDHKRNDNNLSTRSSKPSLAILGSGGTISGKSSSLTVVIKLWGFLI</sequence>
<gene>
    <name evidence="1" type="ORF">L195_g025307</name>
</gene>
<dbReference type="EMBL" id="ASHM01020799">
    <property type="protein sequence ID" value="PNY02004.1"/>
    <property type="molecule type" value="Genomic_DNA"/>
</dbReference>
<dbReference type="Gramene" id="Tp57577_TGAC_v2_mRNA27881">
    <property type="protein sequence ID" value="Tp57577_TGAC_v2_mRNA27881"/>
    <property type="gene ID" value="Tp57577_TGAC_v2_gene26958"/>
</dbReference>
<dbReference type="Proteomes" id="UP000236291">
    <property type="component" value="Unassembled WGS sequence"/>
</dbReference>
<proteinExistence type="predicted"/>
<reference evidence="1 2" key="1">
    <citation type="journal article" date="2014" name="Am. J. Bot.">
        <title>Genome assembly and annotation for red clover (Trifolium pratense; Fabaceae).</title>
        <authorList>
            <person name="Istvanek J."/>
            <person name="Jaros M."/>
            <person name="Krenek A."/>
            <person name="Repkova J."/>
        </authorList>
    </citation>
    <scope>NUCLEOTIDE SEQUENCE [LARGE SCALE GENOMIC DNA]</scope>
    <source>
        <strain evidence="2">cv. Tatra</strain>
        <tissue evidence="1">Young leaves</tissue>
    </source>
</reference>